<feature type="domain" description="Reverse transcriptase Ty1/copia-type" evidence="1">
    <location>
        <begin position="11"/>
        <end position="126"/>
    </location>
</feature>
<dbReference type="AlphaFoldDB" id="A0A9Q3GKU6"/>
<evidence type="ECO:0000313" key="3">
    <source>
        <dbReference type="Proteomes" id="UP000765509"/>
    </source>
</evidence>
<protein>
    <recommendedName>
        <fullName evidence="1">Reverse transcriptase Ty1/copia-type domain-containing protein</fullName>
    </recommendedName>
</protein>
<organism evidence="2 3">
    <name type="scientific">Austropuccinia psidii MF-1</name>
    <dbReference type="NCBI Taxonomy" id="1389203"/>
    <lineage>
        <taxon>Eukaryota</taxon>
        <taxon>Fungi</taxon>
        <taxon>Dikarya</taxon>
        <taxon>Basidiomycota</taxon>
        <taxon>Pucciniomycotina</taxon>
        <taxon>Pucciniomycetes</taxon>
        <taxon>Pucciniales</taxon>
        <taxon>Sphaerophragmiaceae</taxon>
        <taxon>Austropuccinia</taxon>
    </lineage>
</organism>
<dbReference type="Proteomes" id="UP000765509">
    <property type="component" value="Unassembled WGS sequence"/>
</dbReference>
<dbReference type="InterPro" id="IPR013103">
    <property type="entry name" value="RVT_2"/>
</dbReference>
<evidence type="ECO:0000313" key="2">
    <source>
        <dbReference type="EMBL" id="MBW0470665.1"/>
    </source>
</evidence>
<proteinExistence type="predicted"/>
<reference evidence="2" key="1">
    <citation type="submission" date="2021-03" db="EMBL/GenBank/DDBJ databases">
        <title>Draft genome sequence of rust myrtle Austropuccinia psidii MF-1, a brazilian biotype.</title>
        <authorList>
            <person name="Quecine M.C."/>
            <person name="Pachon D.M.R."/>
            <person name="Bonatelli M.L."/>
            <person name="Correr F.H."/>
            <person name="Franceschini L.M."/>
            <person name="Leite T.F."/>
            <person name="Margarido G.R.A."/>
            <person name="Almeida C.A."/>
            <person name="Ferrarezi J.A."/>
            <person name="Labate C.A."/>
        </authorList>
    </citation>
    <scope>NUCLEOTIDE SEQUENCE</scope>
    <source>
        <strain evidence="2">MF-1</strain>
    </source>
</reference>
<dbReference type="OrthoDB" id="2791290at2759"/>
<evidence type="ECO:0000259" key="1">
    <source>
        <dbReference type="Pfam" id="PF07727"/>
    </source>
</evidence>
<comment type="caution">
    <text evidence="2">The sequence shown here is derived from an EMBL/GenBank/DDBJ whole genome shotgun (WGS) entry which is preliminary data.</text>
</comment>
<dbReference type="EMBL" id="AVOT02002511">
    <property type="protein sequence ID" value="MBW0470665.1"/>
    <property type="molecule type" value="Genomic_DNA"/>
</dbReference>
<gene>
    <name evidence="2" type="ORF">O181_010380</name>
</gene>
<keyword evidence="3" id="KW-1185">Reference proteome</keyword>
<dbReference type="Pfam" id="PF07727">
    <property type="entry name" value="RVT_2"/>
    <property type="match status" value="1"/>
</dbReference>
<accession>A0A9Q3GKU6</accession>
<name>A0A9Q3GKU6_9BASI</name>
<sequence length="133" mass="14744">MTIPDGYDFMLRGALYGTKQAGHCWWQHLSRTLHNMGYECSTYGSSVYMNHAAGIYIWVHVDDGIVFSKTAVAMADLHHNLSSPFRIKWADGVPSIIGLQINQTMKGYLISQTQAIDGIIAAMALTCLSKPHL</sequence>